<dbReference type="AlphaFoldDB" id="A0A3L6KZI7"/>
<dbReference type="GO" id="GO:0007338">
    <property type="term" value="P:single fertilization"/>
    <property type="evidence" value="ECO:0007669"/>
    <property type="project" value="UniProtKB-KW"/>
</dbReference>
<dbReference type="EMBL" id="QSBY01000010">
    <property type="protein sequence ID" value="RHW69783.1"/>
    <property type="molecule type" value="Genomic_DNA"/>
</dbReference>
<evidence type="ECO:0000256" key="4">
    <source>
        <dbReference type="ARBA" id="ARBA00022692"/>
    </source>
</evidence>
<comment type="subcellular location">
    <subcellularLocation>
        <location evidence="1">Cell membrane</location>
        <topology evidence="1">Single-pass type I membrane protein</topology>
    </subcellularLocation>
</comment>
<keyword evidence="6" id="KW-1133">Transmembrane helix</keyword>
<evidence type="ECO:0000256" key="3">
    <source>
        <dbReference type="ARBA" id="ARBA00022475"/>
    </source>
</evidence>
<evidence type="ECO:0000313" key="13">
    <source>
        <dbReference type="Proteomes" id="UP000266743"/>
    </source>
</evidence>
<organism evidence="12 13">
    <name type="scientific">Trypanosoma brucei equiperdum</name>
    <dbReference type="NCBI Taxonomy" id="630700"/>
    <lineage>
        <taxon>Eukaryota</taxon>
        <taxon>Discoba</taxon>
        <taxon>Euglenozoa</taxon>
        <taxon>Kinetoplastea</taxon>
        <taxon>Metakinetoplastina</taxon>
        <taxon>Trypanosomatida</taxon>
        <taxon>Trypanosomatidae</taxon>
        <taxon>Trypanosoma</taxon>
    </lineage>
</organism>
<keyword evidence="10" id="KW-0278">Fertilization</keyword>
<gene>
    <name evidence="12" type="ORF">DPX39_100114100</name>
</gene>
<feature type="domain" description="Generative cell specific-1/HAP2" evidence="11">
    <location>
        <begin position="11"/>
        <end position="149"/>
    </location>
</feature>
<evidence type="ECO:0000256" key="7">
    <source>
        <dbReference type="ARBA" id="ARBA00023121"/>
    </source>
</evidence>
<proteinExistence type="inferred from homology"/>
<keyword evidence="4" id="KW-0812">Transmembrane</keyword>
<dbReference type="Proteomes" id="UP000266743">
    <property type="component" value="Chromosome 10"/>
</dbReference>
<protein>
    <recommendedName>
        <fullName evidence="11">Generative cell specific-1/HAP2 domain-containing protein</fullName>
    </recommendedName>
</protein>
<name>A0A3L6KZI7_9TRYP</name>
<evidence type="ECO:0000256" key="2">
    <source>
        <dbReference type="ARBA" id="ARBA00010929"/>
    </source>
</evidence>
<dbReference type="Pfam" id="PF10699">
    <property type="entry name" value="HAP2-GCS1"/>
    <property type="match status" value="1"/>
</dbReference>
<sequence>MPVPSCAYQVRTLSTIVTITISADKLNFVLSVSSGVIVGATVSGKVVHSYSRGSTITVTVLNTGDIEAQYTVVVGECTVNVQPMVAQTVCIPPKGSAQRRFTLIVQDSIEGEAKCNATLRNARGDVVDTRAISFGVKALKPSNGSQVAAPLKMDGTVRRQRGSRSANSAVGSIFCVF</sequence>
<dbReference type="PANTHER" id="PTHR31764:SF0">
    <property type="entry name" value="GENERATIVE CELL SPECIFIC-1_HAP2 DOMAIN-CONTAINING PROTEIN"/>
    <property type="match status" value="1"/>
</dbReference>
<dbReference type="GO" id="GO:0005886">
    <property type="term" value="C:plasma membrane"/>
    <property type="evidence" value="ECO:0007669"/>
    <property type="project" value="UniProtKB-SubCell"/>
</dbReference>
<dbReference type="PANTHER" id="PTHR31764">
    <property type="entry name" value="PROTEIN HAPLESS 2"/>
    <property type="match status" value="1"/>
</dbReference>
<comment type="caution">
    <text evidence="12">The sequence shown here is derived from an EMBL/GenBank/DDBJ whole genome shotgun (WGS) entry which is preliminary data.</text>
</comment>
<keyword evidence="7" id="KW-0446">Lipid-binding</keyword>
<dbReference type="InterPro" id="IPR018928">
    <property type="entry name" value="HAP2/GCS1_dom"/>
</dbReference>
<keyword evidence="8" id="KW-0472">Membrane</keyword>
<reference evidence="12 13" key="1">
    <citation type="submission" date="2018-09" db="EMBL/GenBank/DDBJ databases">
        <title>whole genome sequence of T. equiperdum IVM-t1 strain.</title>
        <authorList>
            <person name="Suganuma K."/>
        </authorList>
    </citation>
    <scope>NUCLEOTIDE SEQUENCE [LARGE SCALE GENOMIC DNA]</scope>
    <source>
        <strain evidence="12 13">IVM-t1</strain>
    </source>
</reference>
<evidence type="ECO:0000256" key="6">
    <source>
        <dbReference type="ARBA" id="ARBA00022989"/>
    </source>
</evidence>
<comment type="similarity">
    <text evidence="2">Belongs to the HAP2/GCS1 family.</text>
</comment>
<evidence type="ECO:0000256" key="1">
    <source>
        <dbReference type="ARBA" id="ARBA00004251"/>
    </source>
</evidence>
<keyword evidence="3" id="KW-1003">Cell membrane</keyword>
<keyword evidence="9" id="KW-1015">Disulfide bond</keyword>
<evidence type="ECO:0000256" key="9">
    <source>
        <dbReference type="ARBA" id="ARBA00023157"/>
    </source>
</evidence>
<evidence type="ECO:0000313" key="12">
    <source>
        <dbReference type="EMBL" id="RHW69783.1"/>
    </source>
</evidence>
<evidence type="ECO:0000256" key="10">
    <source>
        <dbReference type="ARBA" id="ARBA00023279"/>
    </source>
</evidence>
<dbReference type="GO" id="GO:0008289">
    <property type="term" value="F:lipid binding"/>
    <property type="evidence" value="ECO:0007669"/>
    <property type="project" value="UniProtKB-KW"/>
</dbReference>
<dbReference type="InterPro" id="IPR040326">
    <property type="entry name" value="HAP2/GCS1"/>
</dbReference>
<accession>A0A3L6KZI7</accession>
<evidence type="ECO:0000256" key="5">
    <source>
        <dbReference type="ARBA" id="ARBA00022729"/>
    </source>
</evidence>
<keyword evidence="5" id="KW-0732">Signal</keyword>
<evidence type="ECO:0000259" key="11">
    <source>
        <dbReference type="Pfam" id="PF10699"/>
    </source>
</evidence>
<evidence type="ECO:0000256" key="8">
    <source>
        <dbReference type="ARBA" id="ARBA00023136"/>
    </source>
</evidence>